<dbReference type="Proteomes" id="UP000305546">
    <property type="component" value="Unassembled WGS sequence"/>
</dbReference>
<dbReference type="EMBL" id="VDFW01000011">
    <property type="protein sequence ID" value="TNC25328.1"/>
    <property type="molecule type" value="Genomic_DNA"/>
</dbReference>
<reference evidence="1 2" key="1">
    <citation type="submission" date="2019-06" db="EMBL/GenBank/DDBJ databases">
        <title>Amycolatopsis alkalitolerans sp. nov., isolated from Gastrodia elata Blume.</title>
        <authorList>
            <person name="Narsing Rao M.P."/>
            <person name="Li W.J."/>
        </authorList>
    </citation>
    <scope>NUCLEOTIDE SEQUENCE [LARGE SCALE GENOMIC DNA]</scope>
    <source>
        <strain evidence="1 2">SYSUP0005</strain>
    </source>
</reference>
<organism evidence="1 2">
    <name type="scientific">Amycolatopsis alkalitolerans</name>
    <dbReference type="NCBI Taxonomy" id="2547244"/>
    <lineage>
        <taxon>Bacteria</taxon>
        <taxon>Bacillati</taxon>
        <taxon>Actinomycetota</taxon>
        <taxon>Actinomycetes</taxon>
        <taxon>Pseudonocardiales</taxon>
        <taxon>Pseudonocardiaceae</taxon>
        <taxon>Amycolatopsis</taxon>
    </lineage>
</organism>
<keyword evidence="2" id="KW-1185">Reference proteome</keyword>
<dbReference type="RefSeq" id="WP_139097265.1">
    <property type="nucleotide sequence ID" value="NZ_VDFW01000011.1"/>
</dbReference>
<gene>
    <name evidence="1" type="ORF">FG385_14595</name>
</gene>
<accession>A0A5C4M2V2</accession>
<proteinExistence type="predicted"/>
<protein>
    <submittedName>
        <fullName evidence="1">Uncharacterized protein</fullName>
    </submittedName>
</protein>
<evidence type="ECO:0000313" key="1">
    <source>
        <dbReference type="EMBL" id="TNC25328.1"/>
    </source>
</evidence>
<comment type="caution">
    <text evidence="1">The sequence shown here is derived from an EMBL/GenBank/DDBJ whole genome shotgun (WGS) entry which is preliminary data.</text>
</comment>
<evidence type="ECO:0000313" key="2">
    <source>
        <dbReference type="Proteomes" id="UP000305546"/>
    </source>
</evidence>
<sequence>MTPRSAQDTEPFCWCCGRDKPETELVRLGSHPEVGVCLECARWLQRRARQRHDSRHPGPSARLRGGIDAGRDLVIRKGWHRRGLLGALLRRIDRYLP</sequence>
<dbReference type="OrthoDB" id="3790091at2"/>
<name>A0A5C4M2V2_9PSEU</name>
<dbReference type="AlphaFoldDB" id="A0A5C4M2V2"/>